<dbReference type="Proteomes" id="UP000494255">
    <property type="component" value="Unassembled WGS sequence"/>
</dbReference>
<dbReference type="AlphaFoldDB" id="A0A6J5CRE1"/>
<proteinExistence type="predicted"/>
<gene>
    <name evidence="2" type="ORF">LMG24238_07115</name>
</gene>
<sequence>MMASSSTSNSDVISRSSSRRSRHPSANTPWIAAPPSPSKQNRVLISRCLVTICVKLAFCVKRITCNCLTLQPICLATRSSCQLQPGSANTAFASARATPDPATSAEPTGSALSPATQQLAATHPCASGASDMANAFHASTVTNPCFGRTTLPLTSKLKLPRSTRHRNRKGSRRLRNRSGRDARTG</sequence>
<evidence type="ECO:0000313" key="3">
    <source>
        <dbReference type="Proteomes" id="UP000494255"/>
    </source>
</evidence>
<feature type="compositionally biased region" description="Polar residues" evidence="1">
    <location>
        <begin position="105"/>
        <end position="117"/>
    </location>
</feature>
<reference evidence="2 3" key="1">
    <citation type="submission" date="2020-04" db="EMBL/GenBank/DDBJ databases">
        <authorList>
            <person name="De Canck E."/>
        </authorList>
    </citation>
    <scope>NUCLEOTIDE SEQUENCE [LARGE SCALE GENOMIC DNA]</scope>
    <source>
        <strain evidence="2 3">LMG 24238</strain>
    </source>
</reference>
<feature type="region of interest" description="Disordered" evidence="1">
    <location>
        <begin position="96"/>
        <end position="117"/>
    </location>
</feature>
<accession>A0A6J5CRE1</accession>
<feature type="region of interest" description="Disordered" evidence="1">
    <location>
        <begin position="1"/>
        <end position="38"/>
    </location>
</feature>
<feature type="compositionally biased region" description="Low complexity" evidence="1">
    <location>
        <begin position="1"/>
        <end position="16"/>
    </location>
</feature>
<feature type="region of interest" description="Disordered" evidence="1">
    <location>
        <begin position="156"/>
        <end position="185"/>
    </location>
</feature>
<feature type="compositionally biased region" description="Basic residues" evidence="1">
    <location>
        <begin position="158"/>
        <end position="177"/>
    </location>
</feature>
<protein>
    <submittedName>
        <fullName evidence="2">Uncharacterized protein</fullName>
    </submittedName>
</protein>
<dbReference type="EMBL" id="CADIKC010000017">
    <property type="protein sequence ID" value="CAB3743762.1"/>
    <property type="molecule type" value="Genomic_DNA"/>
</dbReference>
<evidence type="ECO:0000313" key="2">
    <source>
        <dbReference type="EMBL" id="CAB3743762.1"/>
    </source>
</evidence>
<organism evidence="2 3">
    <name type="scientific">Paraburkholderia sediminicola</name>
    <dbReference type="NCBI Taxonomy" id="458836"/>
    <lineage>
        <taxon>Bacteria</taxon>
        <taxon>Pseudomonadati</taxon>
        <taxon>Pseudomonadota</taxon>
        <taxon>Betaproteobacteria</taxon>
        <taxon>Burkholderiales</taxon>
        <taxon>Burkholderiaceae</taxon>
        <taxon>Paraburkholderia</taxon>
    </lineage>
</organism>
<evidence type="ECO:0000256" key="1">
    <source>
        <dbReference type="SAM" id="MobiDB-lite"/>
    </source>
</evidence>
<keyword evidence="3" id="KW-1185">Reference proteome</keyword>
<name>A0A6J5CRE1_9BURK</name>